<protein>
    <submittedName>
        <fullName evidence="2">Class C beta-lactamase-related serine hydrolase</fullName>
    </submittedName>
</protein>
<dbReference type="OrthoDB" id="9773047at2"/>
<reference evidence="2 3" key="1">
    <citation type="submission" date="2018-09" db="EMBL/GenBank/DDBJ databases">
        <title>YIM PH21274 draft genome.</title>
        <authorList>
            <person name="Miao C."/>
        </authorList>
    </citation>
    <scope>NUCLEOTIDE SEQUENCE [LARGE SCALE GENOMIC DNA]</scope>
    <source>
        <strain evidence="2 3">YIM PH 21724</strain>
    </source>
</reference>
<dbReference type="InterPro" id="IPR001466">
    <property type="entry name" value="Beta-lactam-related"/>
</dbReference>
<name>A0A3A4KQ76_9NOCA</name>
<dbReference type="PANTHER" id="PTHR43283">
    <property type="entry name" value="BETA-LACTAMASE-RELATED"/>
    <property type="match status" value="1"/>
</dbReference>
<keyword evidence="3" id="KW-1185">Reference proteome</keyword>
<keyword evidence="2" id="KW-0378">Hydrolase</keyword>
<dbReference type="GO" id="GO:0016787">
    <property type="term" value="F:hydrolase activity"/>
    <property type="evidence" value="ECO:0007669"/>
    <property type="project" value="UniProtKB-KW"/>
</dbReference>
<evidence type="ECO:0000259" key="1">
    <source>
        <dbReference type="Pfam" id="PF00144"/>
    </source>
</evidence>
<evidence type="ECO:0000313" key="2">
    <source>
        <dbReference type="EMBL" id="RJO78066.1"/>
    </source>
</evidence>
<dbReference type="AlphaFoldDB" id="A0A3A4KQ76"/>
<proteinExistence type="predicted"/>
<dbReference type="Proteomes" id="UP000266677">
    <property type="component" value="Unassembled WGS sequence"/>
</dbReference>
<dbReference type="PANTHER" id="PTHR43283:SF7">
    <property type="entry name" value="BETA-LACTAMASE-RELATED DOMAIN-CONTAINING PROTEIN"/>
    <property type="match status" value="1"/>
</dbReference>
<gene>
    <name evidence="2" type="ORF">D5S18_06705</name>
</gene>
<sequence>MVGAAAVALVAGGAVAAGARAEDDVRCLVSSAREFERARPEAVGLDTDRLNDALRFAKDRNRLNVQVFRNDCLVGVGPGNELTGGTPWNIWSSTKSVVSLLAGIAWDRGALDLRAPIDKYLPPGLGDTGHRSITVQDLLTEASGLRVSAFTEGITGVFPIDPNSAVQALGVRQDHPPGTHFSYSQRSVDLLSYVIELAINEPLQDFAQRELFDPLGIRRSDYYWARDRSAHTYGYAHLLIPPDDFARIGLLVANEGHWGTMQVVSSDYMAMARTPSRTNECYGYLFWLGPGCAEIPDFLPHDTYAISGLGLQNVFIIPSLHLTVMWTGIFGNISRQGLAGAVQNQAELPYEFFRKLLAAFLHPPIPDPGPYIEPPAEVDPRGLIDTDMLLAVFGIGPDAYPGCNVFNCLNEPLAAPFSDTPPGCVIVVCLGSEAPGIRE</sequence>
<dbReference type="InterPro" id="IPR012338">
    <property type="entry name" value="Beta-lactam/transpept-like"/>
</dbReference>
<comment type="caution">
    <text evidence="2">The sequence shown here is derived from an EMBL/GenBank/DDBJ whole genome shotgun (WGS) entry which is preliminary data.</text>
</comment>
<dbReference type="Pfam" id="PF00144">
    <property type="entry name" value="Beta-lactamase"/>
    <property type="match status" value="1"/>
</dbReference>
<dbReference type="InterPro" id="IPR050789">
    <property type="entry name" value="Diverse_Enzym_Activities"/>
</dbReference>
<dbReference type="Gene3D" id="3.40.710.10">
    <property type="entry name" value="DD-peptidase/beta-lactamase superfamily"/>
    <property type="match status" value="1"/>
</dbReference>
<evidence type="ECO:0000313" key="3">
    <source>
        <dbReference type="Proteomes" id="UP000266677"/>
    </source>
</evidence>
<organism evidence="2 3">
    <name type="scientific">Nocardia panacis</name>
    <dbReference type="NCBI Taxonomy" id="2340916"/>
    <lineage>
        <taxon>Bacteria</taxon>
        <taxon>Bacillati</taxon>
        <taxon>Actinomycetota</taxon>
        <taxon>Actinomycetes</taxon>
        <taxon>Mycobacteriales</taxon>
        <taxon>Nocardiaceae</taxon>
        <taxon>Nocardia</taxon>
    </lineage>
</organism>
<feature type="domain" description="Beta-lactamase-related" evidence="1">
    <location>
        <begin position="76"/>
        <end position="324"/>
    </location>
</feature>
<accession>A0A3A4KQ76</accession>
<dbReference type="EMBL" id="QZFU01000014">
    <property type="protein sequence ID" value="RJO78066.1"/>
    <property type="molecule type" value="Genomic_DNA"/>
</dbReference>
<dbReference type="SUPFAM" id="SSF56601">
    <property type="entry name" value="beta-lactamase/transpeptidase-like"/>
    <property type="match status" value="1"/>
</dbReference>